<dbReference type="Proteomes" id="UP000243978">
    <property type="component" value="Unassembled WGS sequence"/>
</dbReference>
<comment type="caution">
    <text evidence="3">The sequence shown here is derived from an EMBL/GenBank/DDBJ whole genome shotgun (WGS) entry which is preliminary data.</text>
</comment>
<keyword evidence="1" id="KW-0732">Signal</keyword>
<evidence type="ECO:0000259" key="2">
    <source>
        <dbReference type="Pfam" id="PF14220"/>
    </source>
</evidence>
<evidence type="ECO:0000256" key="1">
    <source>
        <dbReference type="SAM" id="SignalP"/>
    </source>
</evidence>
<accession>A0A2T6BHP7</accession>
<dbReference type="InterPro" id="IPR025479">
    <property type="entry name" value="DUF4329"/>
</dbReference>
<protein>
    <submittedName>
        <fullName evidence="3">Uncharacterized protein DUF4329</fullName>
    </submittedName>
</protein>
<gene>
    <name evidence="3" type="ORF">C8N43_0205</name>
</gene>
<organism evidence="3 4">
    <name type="scientific">Litoreibacter ponti</name>
    <dbReference type="NCBI Taxonomy" id="1510457"/>
    <lineage>
        <taxon>Bacteria</taxon>
        <taxon>Pseudomonadati</taxon>
        <taxon>Pseudomonadota</taxon>
        <taxon>Alphaproteobacteria</taxon>
        <taxon>Rhodobacterales</taxon>
        <taxon>Roseobacteraceae</taxon>
        <taxon>Litoreibacter</taxon>
    </lineage>
</organism>
<dbReference type="AlphaFoldDB" id="A0A2T6BHP7"/>
<dbReference type="RefSeq" id="WP_107843845.1">
    <property type="nucleotide sequence ID" value="NZ_QBKS01000001.1"/>
</dbReference>
<evidence type="ECO:0000313" key="4">
    <source>
        <dbReference type="Proteomes" id="UP000243978"/>
    </source>
</evidence>
<proteinExistence type="predicted"/>
<feature type="signal peptide" evidence="1">
    <location>
        <begin position="1"/>
        <end position="17"/>
    </location>
</feature>
<reference evidence="3 4" key="1">
    <citation type="submission" date="2018-04" db="EMBL/GenBank/DDBJ databases">
        <title>Genomic Encyclopedia of Archaeal and Bacterial Type Strains, Phase II (KMG-II): from individual species to whole genera.</title>
        <authorList>
            <person name="Goeker M."/>
        </authorList>
    </citation>
    <scope>NUCLEOTIDE SEQUENCE [LARGE SCALE GENOMIC DNA]</scope>
    <source>
        <strain evidence="3 4">DSM 100977</strain>
    </source>
</reference>
<dbReference type="EMBL" id="QBKS01000001">
    <property type="protein sequence ID" value="PTX55566.1"/>
    <property type="molecule type" value="Genomic_DNA"/>
</dbReference>
<name>A0A2T6BHP7_9RHOB</name>
<sequence>MLRVIALCLLSVAPAAADTAALAQDRTLQATARQLLTGLQARSFKTGREFCGLIGRTAQGQLVATKSYRGGLDGCTPRNFRDESIEPIASFHTHAAYDPDADSEVPSFNDLVADTDEGVVGFVSTPGGRFWVTIPEQDRVVQICGLRCLPQDRDFVAGEWGPIAKSYTRRQLKQRELLY</sequence>
<feature type="domain" description="DUF4329" evidence="2">
    <location>
        <begin position="30"/>
        <end position="145"/>
    </location>
</feature>
<evidence type="ECO:0000313" key="3">
    <source>
        <dbReference type="EMBL" id="PTX55566.1"/>
    </source>
</evidence>
<dbReference type="OrthoDB" id="7850904at2"/>
<dbReference type="Pfam" id="PF14220">
    <property type="entry name" value="DUF4329"/>
    <property type="match status" value="1"/>
</dbReference>
<feature type="chain" id="PRO_5015668893" evidence="1">
    <location>
        <begin position="18"/>
        <end position="179"/>
    </location>
</feature>
<keyword evidence="4" id="KW-1185">Reference proteome</keyword>